<keyword evidence="3" id="KW-1185">Reference proteome</keyword>
<dbReference type="PROSITE" id="PS00330">
    <property type="entry name" value="HEMOLYSIN_CALCIUM"/>
    <property type="match status" value="1"/>
</dbReference>
<evidence type="ECO:0000313" key="2">
    <source>
        <dbReference type="EMBL" id="KIA61320.1"/>
    </source>
</evidence>
<sequence>MSRHHIAARTLLAALGTAAAVTLAAPAHAATTVGVRLNGTELRMSGSDFADDIEIGAESDGLTVTSRAATIFIGSDSGCERINDFKVRCRGATTIHAELGLGNDTFLNVTNRPGEISGNVGADNITGGAGDDTLRGGNGNDILDGAGGFDTVIGGNNFDTCIGENESLSCES</sequence>
<protein>
    <recommendedName>
        <fullName evidence="4">Calcium-binding protein</fullName>
    </recommendedName>
</protein>
<dbReference type="InterPro" id="IPR001343">
    <property type="entry name" value="Hemolysn_Ca-bd"/>
</dbReference>
<dbReference type="InterPro" id="IPR018511">
    <property type="entry name" value="Hemolysin-typ_Ca-bd_CS"/>
</dbReference>
<dbReference type="Proteomes" id="UP000031364">
    <property type="component" value="Unassembled WGS sequence"/>
</dbReference>
<organism evidence="2 3">
    <name type="scientific">Nocardia vulneris</name>
    <dbReference type="NCBI Taxonomy" id="1141657"/>
    <lineage>
        <taxon>Bacteria</taxon>
        <taxon>Bacillati</taxon>
        <taxon>Actinomycetota</taxon>
        <taxon>Actinomycetes</taxon>
        <taxon>Mycobacteriales</taxon>
        <taxon>Nocardiaceae</taxon>
        <taxon>Nocardia</taxon>
    </lineage>
</organism>
<dbReference type="RefSeq" id="WP_043677831.1">
    <property type="nucleotide sequence ID" value="NZ_BDCI01000047.1"/>
</dbReference>
<feature type="chain" id="PRO_5046895018" description="Calcium-binding protein" evidence="1">
    <location>
        <begin position="30"/>
        <end position="172"/>
    </location>
</feature>
<accession>A0ABR4Z7J8</accession>
<evidence type="ECO:0008006" key="4">
    <source>
        <dbReference type="Google" id="ProtNLM"/>
    </source>
</evidence>
<dbReference type="InterPro" id="IPR011049">
    <property type="entry name" value="Serralysin-like_metalloprot_C"/>
</dbReference>
<feature type="signal peptide" evidence="1">
    <location>
        <begin position="1"/>
        <end position="29"/>
    </location>
</feature>
<gene>
    <name evidence="2" type="ORF">FG87_31635</name>
</gene>
<evidence type="ECO:0000313" key="3">
    <source>
        <dbReference type="Proteomes" id="UP000031364"/>
    </source>
</evidence>
<evidence type="ECO:0000256" key="1">
    <source>
        <dbReference type="SAM" id="SignalP"/>
    </source>
</evidence>
<dbReference type="SUPFAM" id="SSF51120">
    <property type="entry name" value="beta-Roll"/>
    <property type="match status" value="1"/>
</dbReference>
<reference evidence="2 3" key="1">
    <citation type="journal article" date="2014" name="Int. J. Syst. Evol. Microbiol.">
        <title>Nocardia vulneris sp. nov., isolated from wounds of human patients in North America.</title>
        <authorList>
            <person name="Lasker B.A."/>
            <person name="Bell M."/>
            <person name="Klenk H.P."/>
            <person name="Sproer C."/>
            <person name="Schumann C."/>
            <person name="Schumann P."/>
            <person name="Brown J.M."/>
        </authorList>
    </citation>
    <scope>NUCLEOTIDE SEQUENCE [LARGE SCALE GENOMIC DNA]</scope>
    <source>
        <strain evidence="2 3">W9851</strain>
    </source>
</reference>
<dbReference type="Pfam" id="PF00353">
    <property type="entry name" value="HemolysinCabind"/>
    <property type="match status" value="1"/>
</dbReference>
<comment type="caution">
    <text evidence="2">The sequence shown here is derived from an EMBL/GenBank/DDBJ whole genome shotgun (WGS) entry which is preliminary data.</text>
</comment>
<keyword evidence="1" id="KW-0732">Signal</keyword>
<dbReference type="PRINTS" id="PR00313">
    <property type="entry name" value="CABNDNGRPT"/>
</dbReference>
<name>A0ABR4Z7J8_9NOCA</name>
<proteinExistence type="predicted"/>
<dbReference type="EMBL" id="JNFP01000047">
    <property type="protein sequence ID" value="KIA61320.1"/>
    <property type="molecule type" value="Genomic_DNA"/>
</dbReference>
<dbReference type="Gene3D" id="2.150.10.10">
    <property type="entry name" value="Serralysin-like metalloprotease, C-terminal"/>
    <property type="match status" value="1"/>
</dbReference>